<dbReference type="EMBL" id="BGPR01029851">
    <property type="protein sequence ID" value="GBO01950.1"/>
    <property type="molecule type" value="Genomic_DNA"/>
</dbReference>
<sequence>MESSSRFKLLSSPNTDIEKRIAFSAIFDLSPRSPNWSPSCENSRQVCRRSHESRPGRCQSPHAYPSPLKPAVLGRKPHELDSPNLGGHFHQPISCYNLPLRLREMSCGLQGYLDPLPSSSPKNLTSPKKQPTASDWPSSLRKGKCLDLPGPPRYV</sequence>
<name>A0A4Y2TR97_ARAVE</name>
<gene>
    <name evidence="2" type="ORF">AVEN_160131_1</name>
</gene>
<protein>
    <submittedName>
        <fullName evidence="2">Uncharacterized protein</fullName>
    </submittedName>
</protein>
<dbReference type="Proteomes" id="UP000499080">
    <property type="component" value="Unassembled WGS sequence"/>
</dbReference>
<comment type="caution">
    <text evidence="2">The sequence shown here is derived from an EMBL/GenBank/DDBJ whole genome shotgun (WGS) entry which is preliminary data.</text>
</comment>
<accession>A0A4Y2TR97</accession>
<evidence type="ECO:0000313" key="2">
    <source>
        <dbReference type="EMBL" id="GBO01950.1"/>
    </source>
</evidence>
<dbReference type="AlphaFoldDB" id="A0A4Y2TR97"/>
<keyword evidence="3" id="KW-1185">Reference proteome</keyword>
<proteinExistence type="predicted"/>
<feature type="region of interest" description="Disordered" evidence="1">
    <location>
        <begin position="47"/>
        <end position="85"/>
    </location>
</feature>
<evidence type="ECO:0000256" key="1">
    <source>
        <dbReference type="SAM" id="MobiDB-lite"/>
    </source>
</evidence>
<reference evidence="2 3" key="1">
    <citation type="journal article" date="2019" name="Sci. Rep.">
        <title>Orb-weaving spider Araneus ventricosus genome elucidates the spidroin gene catalogue.</title>
        <authorList>
            <person name="Kono N."/>
            <person name="Nakamura H."/>
            <person name="Ohtoshi R."/>
            <person name="Moran D.A.P."/>
            <person name="Shinohara A."/>
            <person name="Yoshida Y."/>
            <person name="Fujiwara M."/>
            <person name="Mori M."/>
            <person name="Tomita M."/>
            <person name="Arakawa K."/>
        </authorList>
    </citation>
    <scope>NUCLEOTIDE SEQUENCE [LARGE SCALE GENOMIC DNA]</scope>
</reference>
<feature type="compositionally biased region" description="Polar residues" evidence="1">
    <location>
        <begin position="118"/>
        <end position="137"/>
    </location>
</feature>
<evidence type="ECO:0000313" key="3">
    <source>
        <dbReference type="Proteomes" id="UP000499080"/>
    </source>
</evidence>
<organism evidence="2 3">
    <name type="scientific">Araneus ventricosus</name>
    <name type="common">Orbweaver spider</name>
    <name type="synonym">Epeira ventricosa</name>
    <dbReference type="NCBI Taxonomy" id="182803"/>
    <lineage>
        <taxon>Eukaryota</taxon>
        <taxon>Metazoa</taxon>
        <taxon>Ecdysozoa</taxon>
        <taxon>Arthropoda</taxon>
        <taxon>Chelicerata</taxon>
        <taxon>Arachnida</taxon>
        <taxon>Araneae</taxon>
        <taxon>Araneomorphae</taxon>
        <taxon>Entelegynae</taxon>
        <taxon>Araneoidea</taxon>
        <taxon>Araneidae</taxon>
        <taxon>Araneus</taxon>
    </lineage>
</organism>
<feature type="region of interest" description="Disordered" evidence="1">
    <location>
        <begin position="118"/>
        <end position="155"/>
    </location>
</feature>